<dbReference type="GeneTree" id="ENSGT00950000183049"/>
<organism evidence="5 6">
    <name type="scientific">Taeniopygia guttata</name>
    <name type="common">Zebra finch</name>
    <name type="synonym">Poephila guttata</name>
    <dbReference type="NCBI Taxonomy" id="59729"/>
    <lineage>
        <taxon>Eukaryota</taxon>
        <taxon>Metazoa</taxon>
        <taxon>Chordata</taxon>
        <taxon>Craniata</taxon>
        <taxon>Vertebrata</taxon>
        <taxon>Euteleostomi</taxon>
        <taxon>Archelosauria</taxon>
        <taxon>Archosauria</taxon>
        <taxon>Dinosauria</taxon>
        <taxon>Saurischia</taxon>
        <taxon>Theropoda</taxon>
        <taxon>Coelurosauria</taxon>
        <taxon>Aves</taxon>
        <taxon>Neognathae</taxon>
        <taxon>Neoaves</taxon>
        <taxon>Telluraves</taxon>
        <taxon>Australaves</taxon>
        <taxon>Passeriformes</taxon>
        <taxon>Passeroidea</taxon>
        <taxon>Estrildidae</taxon>
        <taxon>Estrildinae</taxon>
        <taxon>Taeniopygia</taxon>
    </lineage>
</organism>
<keyword evidence="2" id="KW-0238">DNA-binding</keyword>
<dbReference type="GO" id="GO:0005634">
    <property type="term" value="C:nucleus"/>
    <property type="evidence" value="ECO:0007669"/>
    <property type="project" value="UniProtKB-SubCell"/>
</dbReference>
<feature type="region of interest" description="Disordered" evidence="4">
    <location>
        <begin position="117"/>
        <end position="155"/>
    </location>
</feature>
<evidence type="ECO:0000313" key="5">
    <source>
        <dbReference type="Ensembl" id="ENSTGUP00000036772.1"/>
    </source>
</evidence>
<dbReference type="Pfam" id="PF04503">
    <property type="entry name" value="SSDP"/>
    <property type="match status" value="1"/>
</dbReference>
<comment type="subcellular location">
    <subcellularLocation>
        <location evidence="1">Nucleus</location>
    </subcellularLocation>
</comment>
<dbReference type="AlphaFoldDB" id="A0A674HQ73"/>
<evidence type="ECO:0000256" key="4">
    <source>
        <dbReference type="SAM" id="MobiDB-lite"/>
    </source>
</evidence>
<sequence>HRGGGRLALYVYEYLLHVGAQKSAQTFLSEIRWEKNITLGEPPGFLHSWWCVFWDLYCAAPDRRETCEHSSEAKAFHDYSAAAAPSPVMGSLPPGDGMAGGPVPPAFFQPFMSPRYPGGPRPPLRMPTQPPVGVPGSQPLLPSAMDPAARSQGHPGMGGPMQRMNPPRGMAGMGPQSYGSGMRPPPSSLAGPGMPTMNIGIWGCEWDLGVQVGSGGATLTPPRVVSPPDSTNSSENMYTMMNPIGPAGNRPNFPMGPGPEGPMGGMSAMEPHHMNGSLGSGDMDGLPKVSWAPPRGWDPNFWGAPMSWGSPGCWDPPCPGPLPVTGTPPCTGSPPHVLGSHFLGLPRILGLPHFLGPRLFGLPHILGPIYCPPPCTGTPFTGAPPCAGSPIY</sequence>
<reference evidence="5 6" key="1">
    <citation type="journal article" date="2010" name="Nature">
        <title>The genome of a songbird.</title>
        <authorList>
            <person name="Warren W.C."/>
            <person name="Clayton D.F."/>
            <person name="Ellegren H."/>
            <person name="Arnold A.P."/>
            <person name="Hillier L.W."/>
            <person name="Kunstner A."/>
            <person name="Searle S."/>
            <person name="White S."/>
            <person name="Vilella A.J."/>
            <person name="Fairley S."/>
            <person name="Heger A."/>
            <person name="Kong L."/>
            <person name="Ponting C.P."/>
            <person name="Jarvis E.D."/>
            <person name="Mello C.V."/>
            <person name="Minx P."/>
            <person name="Lovell P."/>
            <person name="Velho T.A."/>
            <person name="Ferris M."/>
            <person name="Balakrishnan C.N."/>
            <person name="Sinha S."/>
            <person name="Blatti C."/>
            <person name="London S.E."/>
            <person name="Li Y."/>
            <person name="Lin Y.C."/>
            <person name="George J."/>
            <person name="Sweedler J."/>
            <person name="Southey B."/>
            <person name="Gunaratne P."/>
            <person name="Watson M."/>
            <person name="Nam K."/>
            <person name="Backstrom N."/>
            <person name="Smeds L."/>
            <person name="Nabholz B."/>
            <person name="Itoh Y."/>
            <person name="Whitney O."/>
            <person name="Pfenning A.R."/>
            <person name="Howard J."/>
            <person name="Volker M."/>
            <person name="Skinner B.M."/>
            <person name="Griffin D.K."/>
            <person name="Ye L."/>
            <person name="McLaren W.M."/>
            <person name="Flicek P."/>
            <person name="Quesada V."/>
            <person name="Velasco G."/>
            <person name="Lopez-Otin C."/>
            <person name="Puente X.S."/>
            <person name="Olender T."/>
            <person name="Lancet D."/>
            <person name="Smit A.F."/>
            <person name="Hubley R."/>
            <person name="Konkel M.K."/>
            <person name="Walker J.A."/>
            <person name="Batzer M.A."/>
            <person name="Gu W."/>
            <person name="Pollock D.D."/>
            <person name="Chen L."/>
            <person name="Cheng Z."/>
            <person name="Eichler E.E."/>
            <person name="Stapley J."/>
            <person name="Slate J."/>
            <person name="Ekblom R."/>
            <person name="Birkhead T."/>
            <person name="Burke T."/>
            <person name="Burt D."/>
            <person name="Scharff C."/>
            <person name="Adam I."/>
            <person name="Richard H."/>
            <person name="Sultan M."/>
            <person name="Soldatov A."/>
            <person name="Lehrach H."/>
            <person name="Edwards S.V."/>
            <person name="Yang S.P."/>
            <person name="Li X."/>
            <person name="Graves T."/>
            <person name="Fulton L."/>
            <person name="Nelson J."/>
            <person name="Chinwalla A."/>
            <person name="Hou S."/>
            <person name="Mardis E.R."/>
            <person name="Wilson R.K."/>
        </authorList>
    </citation>
    <scope>NUCLEOTIDE SEQUENCE [LARGE SCALE GENOMIC DNA]</scope>
</reference>
<dbReference type="Ensembl" id="ENSTGUT00000029925.1">
    <property type="protein sequence ID" value="ENSTGUP00000036772.1"/>
    <property type="gene ID" value="ENSTGUG00000026522.1"/>
</dbReference>
<dbReference type="GO" id="GO:0045944">
    <property type="term" value="P:positive regulation of transcription by RNA polymerase II"/>
    <property type="evidence" value="ECO:0007669"/>
    <property type="project" value="TreeGrafter"/>
</dbReference>
<name>A0A674HQ73_TAEGU</name>
<evidence type="ECO:0000256" key="1">
    <source>
        <dbReference type="ARBA" id="ARBA00004123"/>
    </source>
</evidence>
<dbReference type="PANTHER" id="PTHR12610:SF30">
    <property type="entry name" value="SINGLE-STRANDED DNA-BINDING PROTEIN 4"/>
    <property type="match status" value="1"/>
</dbReference>
<accession>A0A674HQ73</accession>
<reference evidence="5" key="2">
    <citation type="submission" date="2025-08" db="UniProtKB">
        <authorList>
            <consortium name="Ensembl"/>
        </authorList>
    </citation>
    <scope>IDENTIFICATION</scope>
</reference>
<dbReference type="PROSITE" id="PS50896">
    <property type="entry name" value="LISH"/>
    <property type="match status" value="1"/>
</dbReference>
<dbReference type="Proteomes" id="UP000007754">
    <property type="component" value="Chromosome 28"/>
</dbReference>
<keyword evidence="6" id="KW-1185">Reference proteome</keyword>
<evidence type="ECO:0000256" key="2">
    <source>
        <dbReference type="ARBA" id="ARBA00023125"/>
    </source>
</evidence>
<dbReference type="GO" id="GO:0003697">
    <property type="term" value="F:single-stranded DNA binding"/>
    <property type="evidence" value="ECO:0007669"/>
    <property type="project" value="InterPro"/>
</dbReference>
<dbReference type="InterPro" id="IPR006594">
    <property type="entry name" value="LisH"/>
</dbReference>
<feature type="compositionally biased region" description="Pro residues" evidence="4">
    <location>
        <begin position="117"/>
        <end position="133"/>
    </location>
</feature>
<proteinExistence type="predicted"/>
<dbReference type="PRINTS" id="PR01743">
    <property type="entry name" value="SSDNABINDING"/>
</dbReference>
<protein>
    <submittedName>
        <fullName evidence="5">Uncharacterized protein</fullName>
    </submittedName>
</protein>
<evidence type="ECO:0000313" key="6">
    <source>
        <dbReference type="Proteomes" id="UP000007754"/>
    </source>
</evidence>
<dbReference type="PANTHER" id="PTHR12610">
    <property type="entry name" value="SINGLE STRANDED DNA BINDING PROTEIN"/>
    <property type="match status" value="1"/>
</dbReference>
<reference evidence="5" key="3">
    <citation type="submission" date="2025-09" db="UniProtKB">
        <authorList>
            <consortium name="Ensembl"/>
        </authorList>
    </citation>
    <scope>IDENTIFICATION</scope>
</reference>
<keyword evidence="3" id="KW-0539">Nucleus</keyword>
<evidence type="ECO:0000256" key="3">
    <source>
        <dbReference type="ARBA" id="ARBA00023242"/>
    </source>
</evidence>
<dbReference type="InterPro" id="IPR008116">
    <property type="entry name" value="SSDP_DNA-bd"/>
</dbReference>